<proteinExistence type="predicted"/>
<dbReference type="AlphaFoldDB" id="A0ABD0MB73"/>
<keyword evidence="3" id="KW-1185">Reference proteome</keyword>
<evidence type="ECO:0000313" key="3">
    <source>
        <dbReference type="Proteomes" id="UP001529510"/>
    </source>
</evidence>
<protein>
    <submittedName>
        <fullName evidence="2">Uncharacterized protein</fullName>
    </submittedName>
</protein>
<accession>A0ABD0MB73</accession>
<reference evidence="2 3" key="1">
    <citation type="submission" date="2024-05" db="EMBL/GenBank/DDBJ databases">
        <title>Genome sequencing and assembly of Indian major carp, Cirrhinus mrigala (Hamilton, 1822).</title>
        <authorList>
            <person name="Mohindra V."/>
            <person name="Chowdhury L.M."/>
            <person name="Lal K."/>
            <person name="Jena J.K."/>
        </authorList>
    </citation>
    <scope>NUCLEOTIDE SEQUENCE [LARGE SCALE GENOMIC DNA]</scope>
    <source>
        <strain evidence="2">CM1030</strain>
        <tissue evidence="2">Blood</tissue>
    </source>
</reference>
<gene>
    <name evidence="2" type="ORF">M9458_057954</name>
</gene>
<sequence length="122" mass="13322">MRPLHNWTKTPWVCSGERHYCKTNGGFHGKNGIVGCLYGEIENHCDQGRIRKSAYQDESSQRAEQPGSYCRTAGGRSSANQATASGSDEYVAAEGMEYSGAQCLEGAGNVSFVFNYKLLDDV</sequence>
<dbReference type="EMBL" id="JAMKFB020000908">
    <property type="protein sequence ID" value="KAL0146614.1"/>
    <property type="molecule type" value="Genomic_DNA"/>
</dbReference>
<feature type="compositionally biased region" description="Polar residues" evidence="1">
    <location>
        <begin position="75"/>
        <end position="86"/>
    </location>
</feature>
<name>A0ABD0MB73_CIRMR</name>
<evidence type="ECO:0000313" key="2">
    <source>
        <dbReference type="EMBL" id="KAL0146614.1"/>
    </source>
</evidence>
<comment type="caution">
    <text evidence="2">The sequence shown here is derived from an EMBL/GenBank/DDBJ whole genome shotgun (WGS) entry which is preliminary data.</text>
</comment>
<evidence type="ECO:0000256" key="1">
    <source>
        <dbReference type="SAM" id="MobiDB-lite"/>
    </source>
</evidence>
<dbReference type="Proteomes" id="UP001529510">
    <property type="component" value="Unassembled WGS sequence"/>
</dbReference>
<feature type="region of interest" description="Disordered" evidence="1">
    <location>
        <begin position="54"/>
        <end position="86"/>
    </location>
</feature>
<organism evidence="2 3">
    <name type="scientific">Cirrhinus mrigala</name>
    <name type="common">Mrigala</name>
    <dbReference type="NCBI Taxonomy" id="683832"/>
    <lineage>
        <taxon>Eukaryota</taxon>
        <taxon>Metazoa</taxon>
        <taxon>Chordata</taxon>
        <taxon>Craniata</taxon>
        <taxon>Vertebrata</taxon>
        <taxon>Euteleostomi</taxon>
        <taxon>Actinopterygii</taxon>
        <taxon>Neopterygii</taxon>
        <taxon>Teleostei</taxon>
        <taxon>Ostariophysi</taxon>
        <taxon>Cypriniformes</taxon>
        <taxon>Cyprinidae</taxon>
        <taxon>Labeoninae</taxon>
        <taxon>Labeonini</taxon>
        <taxon>Cirrhinus</taxon>
    </lineage>
</organism>